<dbReference type="SMART" id="SM00316">
    <property type="entry name" value="S1"/>
    <property type="match status" value="1"/>
</dbReference>
<comment type="cofactor">
    <cofactor evidence="1">
        <name>Mg(2+)</name>
        <dbReference type="ChEBI" id="CHEBI:18420"/>
    </cofactor>
</comment>
<protein>
    <submittedName>
        <fullName evidence="7">Rne/Rng family ribonuclease</fullName>
    </submittedName>
</protein>
<dbReference type="PANTHER" id="PTHR30001:SF0">
    <property type="entry name" value="RIBONUCLEASE G"/>
    <property type="match status" value="1"/>
</dbReference>
<evidence type="ECO:0000259" key="6">
    <source>
        <dbReference type="PROSITE" id="PS50126"/>
    </source>
</evidence>
<dbReference type="SUPFAM" id="SSF50249">
    <property type="entry name" value="Nucleic acid-binding proteins"/>
    <property type="match status" value="1"/>
</dbReference>
<evidence type="ECO:0000256" key="4">
    <source>
        <dbReference type="ARBA" id="ARBA00022842"/>
    </source>
</evidence>
<dbReference type="EMBL" id="JAUHLN010000001">
    <property type="protein sequence ID" value="MDN4072736.1"/>
    <property type="molecule type" value="Genomic_DNA"/>
</dbReference>
<accession>A0ABT8E4C4</accession>
<keyword evidence="2" id="KW-0479">Metal-binding</keyword>
<dbReference type="Gene3D" id="2.40.50.140">
    <property type="entry name" value="Nucleic acid-binding proteins"/>
    <property type="match status" value="1"/>
</dbReference>
<sequence>MKKIIINALTQIKRTAMMENGEALELHVDDSSDQPVPGSIYKGRVRKVLPGMQAAFVDIGAVKNGFIHRDDLLSYQQSYMAPEDKKAASISSFVREGEELVVQVIKEETDTKGARLTGMLSIPGSRLVFLPNASHIGVSKKMSRNEKEKWRQFGHSLVKGEDGVIFRTACTGQSEADIQAEFDGLVERHRHLAARAEQAAAPGILHDEGEFLNKIIRDHAYENGTEIIIDDASEFRKLIWLAKPFPLLQKNIVLYSGKENIFSYYGVDAQWEKALRPHVWLKNGGSLRIDQTEALSVIDVNTDKFTGKSSRRETVLLTNLQAAEEIAKQLRLRNLAGMIIIDFITMSEPEDQQRVEDALKEALASDGTTTVVHGFTRMGVFEMTRKKEKQSLFHALSEPCSVCKATGRVQSVRAVANQAELVLREYRHMDDEALWIEATPEVARQLKGVNSEHLHHLEAHLSYRIYLTESGSDAMPSFSIRHIGPSREIEERIKKIN</sequence>
<keyword evidence="8" id="KW-1185">Reference proteome</keyword>
<gene>
    <name evidence="7" type="ORF">QYF49_06775</name>
</gene>
<name>A0ABT8E4C4_9BACL</name>
<keyword evidence="5" id="KW-0694">RNA-binding</keyword>
<evidence type="ECO:0000313" key="7">
    <source>
        <dbReference type="EMBL" id="MDN4072736.1"/>
    </source>
</evidence>
<dbReference type="Pfam" id="PF10150">
    <property type="entry name" value="RNase_E_G"/>
    <property type="match status" value="1"/>
</dbReference>
<keyword evidence="4" id="KW-0460">Magnesium</keyword>
<reference evidence="7" key="1">
    <citation type="submission" date="2023-06" db="EMBL/GenBank/DDBJ databases">
        <title>Draft Genome Sequences of Representative Paenibacillus Polymyxa, Bacillus cereus, Fictibacillus sp., and Brevibacillus agri Strains Isolated from Amazonian Dark Earth.</title>
        <authorList>
            <person name="Pellegrinetti T.A."/>
            <person name="Cunha I.C.M."/>
            <person name="Chaves M.G."/>
            <person name="Freitas A.S."/>
            <person name="Silva A.V.R."/>
            <person name="Tsai S.M."/>
            <person name="Mendes L.W."/>
        </authorList>
    </citation>
    <scope>NUCLEOTIDE SEQUENCE</scope>
    <source>
        <strain evidence="7">CENA-BCM004</strain>
    </source>
</reference>
<keyword evidence="3" id="KW-0378">Hydrolase</keyword>
<comment type="caution">
    <text evidence="7">The sequence shown here is derived from an EMBL/GenBank/DDBJ whole genome shotgun (WGS) entry which is preliminary data.</text>
</comment>
<dbReference type="PANTHER" id="PTHR30001">
    <property type="entry name" value="RIBONUCLEASE"/>
    <property type="match status" value="1"/>
</dbReference>
<dbReference type="InterPro" id="IPR004659">
    <property type="entry name" value="RNase_E/G"/>
</dbReference>
<feature type="domain" description="S1 motif" evidence="6">
    <location>
        <begin position="38"/>
        <end position="119"/>
    </location>
</feature>
<evidence type="ECO:0000313" key="8">
    <source>
        <dbReference type="Proteomes" id="UP001168694"/>
    </source>
</evidence>
<dbReference type="Proteomes" id="UP001168694">
    <property type="component" value="Unassembled WGS sequence"/>
</dbReference>
<evidence type="ECO:0000256" key="3">
    <source>
        <dbReference type="ARBA" id="ARBA00022801"/>
    </source>
</evidence>
<dbReference type="NCBIfam" id="TIGR00757">
    <property type="entry name" value="RNaseEG"/>
    <property type="match status" value="1"/>
</dbReference>
<evidence type="ECO:0000256" key="1">
    <source>
        <dbReference type="ARBA" id="ARBA00001946"/>
    </source>
</evidence>
<dbReference type="CDD" id="cd04453">
    <property type="entry name" value="S1_RNase_E"/>
    <property type="match status" value="1"/>
</dbReference>
<dbReference type="InterPro" id="IPR019307">
    <property type="entry name" value="RNA-bd_AU-1/RNase_E/G"/>
</dbReference>
<organism evidence="7 8">
    <name type="scientific">Fictibacillus terranigra</name>
    <dbReference type="NCBI Taxonomy" id="3058424"/>
    <lineage>
        <taxon>Bacteria</taxon>
        <taxon>Bacillati</taxon>
        <taxon>Bacillota</taxon>
        <taxon>Bacilli</taxon>
        <taxon>Bacillales</taxon>
        <taxon>Fictibacillaceae</taxon>
        <taxon>Fictibacillus</taxon>
    </lineage>
</organism>
<dbReference type="Gene3D" id="3.40.1260.20">
    <property type="entry name" value="Ribonuclease E, catalytic domain"/>
    <property type="match status" value="1"/>
</dbReference>
<dbReference type="PROSITE" id="PS50126">
    <property type="entry name" value="S1"/>
    <property type="match status" value="1"/>
</dbReference>
<proteinExistence type="predicted"/>
<dbReference type="RefSeq" id="WP_290398831.1">
    <property type="nucleotide sequence ID" value="NZ_JAUHLN010000001.1"/>
</dbReference>
<dbReference type="InterPro" id="IPR003029">
    <property type="entry name" value="S1_domain"/>
</dbReference>
<evidence type="ECO:0000256" key="5">
    <source>
        <dbReference type="ARBA" id="ARBA00022884"/>
    </source>
</evidence>
<dbReference type="InterPro" id="IPR012340">
    <property type="entry name" value="NA-bd_OB-fold"/>
</dbReference>
<evidence type="ECO:0000256" key="2">
    <source>
        <dbReference type="ARBA" id="ARBA00022723"/>
    </source>
</evidence>